<feature type="non-terminal residue" evidence="1">
    <location>
        <position position="1"/>
    </location>
</feature>
<keyword evidence="2" id="KW-1185">Reference proteome</keyword>
<gene>
    <name evidence="1" type="ORF">ANCCAN_22947</name>
</gene>
<name>A0A368FGE3_ANCCA</name>
<dbReference type="Proteomes" id="UP000252519">
    <property type="component" value="Unassembled WGS sequence"/>
</dbReference>
<organism evidence="1 2">
    <name type="scientific">Ancylostoma caninum</name>
    <name type="common">Dog hookworm</name>
    <dbReference type="NCBI Taxonomy" id="29170"/>
    <lineage>
        <taxon>Eukaryota</taxon>
        <taxon>Metazoa</taxon>
        <taxon>Ecdysozoa</taxon>
        <taxon>Nematoda</taxon>
        <taxon>Chromadorea</taxon>
        <taxon>Rhabditida</taxon>
        <taxon>Rhabditina</taxon>
        <taxon>Rhabditomorpha</taxon>
        <taxon>Strongyloidea</taxon>
        <taxon>Ancylostomatidae</taxon>
        <taxon>Ancylostomatinae</taxon>
        <taxon>Ancylostoma</taxon>
    </lineage>
</organism>
<comment type="caution">
    <text evidence="1">The sequence shown here is derived from an EMBL/GenBank/DDBJ whole genome shotgun (WGS) entry which is preliminary data.</text>
</comment>
<sequence>LFQLALPCSQRGSLSSTNLLPAARALLPPTRAFWLLGCVEFFVESSCLFKHIRQASRNTGVTMACRAAMDAEDFSKGKDIAVNCCNCQ</sequence>
<accession>A0A368FGE3</accession>
<reference evidence="1 2" key="1">
    <citation type="submission" date="2014-10" db="EMBL/GenBank/DDBJ databases">
        <title>Draft genome of the hookworm Ancylostoma caninum.</title>
        <authorList>
            <person name="Mitreva M."/>
        </authorList>
    </citation>
    <scope>NUCLEOTIDE SEQUENCE [LARGE SCALE GENOMIC DNA]</scope>
    <source>
        <strain evidence="1 2">Baltimore</strain>
    </source>
</reference>
<dbReference type="AlphaFoldDB" id="A0A368FGE3"/>
<proteinExistence type="predicted"/>
<evidence type="ECO:0000313" key="1">
    <source>
        <dbReference type="EMBL" id="RCN31274.1"/>
    </source>
</evidence>
<protein>
    <submittedName>
        <fullName evidence="1">Uncharacterized protein</fullName>
    </submittedName>
</protein>
<evidence type="ECO:0000313" key="2">
    <source>
        <dbReference type="Proteomes" id="UP000252519"/>
    </source>
</evidence>
<dbReference type="EMBL" id="JOJR01001341">
    <property type="protein sequence ID" value="RCN31274.1"/>
    <property type="molecule type" value="Genomic_DNA"/>
</dbReference>